<dbReference type="PANTHER" id="PTHR47707">
    <property type="entry name" value="8-OXO-DGTP DIPHOSPHATASE"/>
    <property type="match status" value="1"/>
</dbReference>
<evidence type="ECO:0000313" key="21">
    <source>
        <dbReference type="EMBL" id="PKY11940.1"/>
    </source>
</evidence>
<dbReference type="InterPro" id="IPR022998">
    <property type="entry name" value="ThiamineP_synth_TenI"/>
</dbReference>
<dbReference type="GO" id="GO:0008413">
    <property type="term" value="F:8-oxo-7,8-dihydroguanosine triphosphate pyrophosphatase activity"/>
    <property type="evidence" value="ECO:0007669"/>
    <property type="project" value="InterPro"/>
</dbReference>
<evidence type="ECO:0000256" key="18">
    <source>
        <dbReference type="PIRSR" id="PIRSR603561-2"/>
    </source>
</evidence>
<keyword evidence="7 19" id="KW-0378">Hydrolase</keyword>
<evidence type="ECO:0000256" key="3">
    <source>
        <dbReference type="ARBA" id="ARBA00022457"/>
    </source>
</evidence>
<dbReference type="Proteomes" id="UP000234329">
    <property type="component" value="Unassembled WGS sequence"/>
</dbReference>
<dbReference type="Pfam" id="PF00293">
    <property type="entry name" value="NUDIX"/>
    <property type="match status" value="1"/>
</dbReference>
<feature type="domain" description="Nudix hydrolase" evidence="20">
    <location>
        <begin position="1"/>
        <end position="128"/>
    </location>
</feature>
<keyword evidence="4" id="KW-0235">DNA replication</keyword>
<feature type="binding site" evidence="18">
    <location>
        <position position="37"/>
    </location>
    <ligand>
        <name>Mg(2+)</name>
        <dbReference type="ChEBI" id="CHEBI:18420"/>
    </ligand>
</feature>
<keyword evidence="9" id="KW-0234">DNA repair</keyword>
<keyword evidence="6" id="KW-0227">DNA damage</keyword>
<evidence type="ECO:0000256" key="14">
    <source>
        <dbReference type="ARBA" id="ARBA00041592"/>
    </source>
</evidence>
<dbReference type="FunCoup" id="A0A2I1DPZ8">
    <property type="interactions" value="450"/>
</dbReference>
<dbReference type="AlphaFoldDB" id="A0A2I1DPZ8"/>
<dbReference type="PRINTS" id="PR00502">
    <property type="entry name" value="NUDIXFAMILY"/>
</dbReference>
<comment type="catalytic activity">
    <reaction evidence="11">
        <text>8-oxo-GTP + H2O = 8-oxo-GMP + diphosphate + H(+)</text>
        <dbReference type="Rhea" id="RHEA:67616"/>
        <dbReference type="ChEBI" id="CHEBI:15377"/>
        <dbReference type="ChEBI" id="CHEBI:15378"/>
        <dbReference type="ChEBI" id="CHEBI:33019"/>
        <dbReference type="ChEBI" id="CHEBI:143553"/>
        <dbReference type="ChEBI" id="CHEBI:145694"/>
    </reaction>
</comment>
<evidence type="ECO:0000256" key="15">
    <source>
        <dbReference type="ARBA" id="ARBA00041979"/>
    </source>
</evidence>
<dbReference type="SUPFAM" id="SSF51391">
    <property type="entry name" value="Thiamin phosphate synthase"/>
    <property type="match status" value="1"/>
</dbReference>
<dbReference type="Gene3D" id="3.90.79.10">
    <property type="entry name" value="Nucleoside Triphosphate Pyrophosphohydrolase"/>
    <property type="match status" value="1"/>
</dbReference>
<dbReference type="PANTHER" id="PTHR47707:SF1">
    <property type="entry name" value="NUDIX HYDROLASE FAMILY PROTEIN"/>
    <property type="match status" value="1"/>
</dbReference>
<feature type="binding site" evidence="17">
    <location>
        <position position="23"/>
    </location>
    <ligand>
        <name>8-oxo-dGTP</name>
        <dbReference type="ChEBI" id="CHEBI:77896"/>
    </ligand>
</feature>
<dbReference type="InterPro" id="IPR020476">
    <property type="entry name" value="Nudix_hydrolase"/>
</dbReference>
<feature type="binding site" evidence="18">
    <location>
        <position position="57"/>
    </location>
    <ligand>
        <name>Mg(2+)</name>
        <dbReference type="ChEBI" id="CHEBI:18420"/>
    </ligand>
</feature>
<dbReference type="InterPro" id="IPR000086">
    <property type="entry name" value="NUDIX_hydrolase_dom"/>
</dbReference>
<evidence type="ECO:0000256" key="7">
    <source>
        <dbReference type="ARBA" id="ARBA00022801"/>
    </source>
</evidence>
<dbReference type="NCBIfam" id="NF006530">
    <property type="entry name" value="PRK08999.1"/>
    <property type="match status" value="1"/>
</dbReference>
<evidence type="ECO:0000256" key="9">
    <source>
        <dbReference type="ARBA" id="ARBA00023204"/>
    </source>
</evidence>
<dbReference type="SUPFAM" id="SSF55811">
    <property type="entry name" value="Nudix"/>
    <property type="match status" value="1"/>
</dbReference>
<protein>
    <recommendedName>
        <fullName evidence="13">8-oxo-dGTP diphosphatase</fullName>
        <ecNumber evidence="12">3.6.1.55</ecNumber>
    </recommendedName>
    <alternativeName>
        <fullName evidence="16">7,8-dihydro-8-oxoguanine-triphosphatase</fullName>
    </alternativeName>
    <alternativeName>
        <fullName evidence="15">Mutator protein MutT</fullName>
    </alternativeName>
    <alternativeName>
        <fullName evidence="14">dGTP pyrophosphohydrolase</fullName>
    </alternativeName>
</protein>
<dbReference type="CDD" id="cd00564">
    <property type="entry name" value="TMP_TenI"/>
    <property type="match status" value="1"/>
</dbReference>
<evidence type="ECO:0000256" key="12">
    <source>
        <dbReference type="ARBA" id="ARBA00038905"/>
    </source>
</evidence>
<dbReference type="EC" id="3.6.1.55" evidence="12"/>
<keyword evidence="5 18" id="KW-0479">Metal-binding</keyword>
<dbReference type="GO" id="GO:0046872">
    <property type="term" value="F:metal ion binding"/>
    <property type="evidence" value="ECO:0007669"/>
    <property type="project" value="UniProtKB-KW"/>
</dbReference>
<dbReference type="InterPro" id="IPR036206">
    <property type="entry name" value="ThiamineP_synth_sf"/>
</dbReference>
<evidence type="ECO:0000256" key="2">
    <source>
        <dbReference type="ARBA" id="ARBA00005582"/>
    </source>
</evidence>
<dbReference type="NCBIfam" id="TIGR00586">
    <property type="entry name" value="mutt"/>
    <property type="match status" value="1"/>
</dbReference>
<evidence type="ECO:0000256" key="8">
    <source>
        <dbReference type="ARBA" id="ARBA00022842"/>
    </source>
</evidence>
<evidence type="ECO:0000256" key="19">
    <source>
        <dbReference type="RuleBase" id="RU003476"/>
    </source>
</evidence>
<dbReference type="GO" id="GO:0009228">
    <property type="term" value="P:thiamine biosynthetic process"/>
    <property type="evidence" value="ECO:0007669"/>
    <property type="project" value="UniProtKB-KW"/>
</dbReference>
<comment type="catalytic activity">
    <reaction evidence="10">
        <text>8-oxo-dGTP + H2O = 8-oxo-dGMP + diphosphate + H(+)</text>
        <dbReference type="Rhea" id="RHEA:31575"/>
        <dbReference type="ChEBI" id="CHEBI:15377"/>
        <dbReference type="ChEBI" id="CHEBI:15378"/>
        <dbReference type="ChEBI" id="CHEBI:33019"/>
        <dbReference type="ChEBI" id="CHEBI:63224"/>
        <dbReference type="ChEBI" id="CHEBI:77896"/>
        <dbReference type="EC" id="3.6.1.55"/>
    </reaction>
</comment>
<dbReference type="InterPro" id="IPR003561">
    <property type="entry name" value="Mutator_MutT"/>
</dbReference>
<evidence type="ECO:0000256" key="4">
    <source>
        <dbReference type="ARBA" id="ARBA00022705"/>
    </source>
</evidence>
<comment type="caution">
    <text evidence="21">The sequence shown here is derived from an EMBL/GenBank/DDBJ whole genome shotgun (WGS) entry which is preliminary data.</text>
</comment>
<evidence type="ECO:0000256" key="10">
    <source>
        <dbReference type="ARBA" id="ARBA00035861"/>
    </source>
</evidence>
<keyword evidence="8 18" id="KW-0460">Magnesium</keyword>
<dbReference type="InterPro" id="IPR020084">
    <property type="entry name" value="NUDIX_hydrolase_CS"/>
</dbReference>
<name>A0A2I1DPZ8_9PROT</name>
<evidence type="ECO:0000313" key="22">
    <source>
        <dbReference type="Proteomes" id="UP000234329"/>
    </source>
</evidence>
<dbReference type="PROSITE" id="PS00893">
    <property type="entry name" value="NUDIX_BOX"/>
    <property type="match status" value="1"/>
</dbReference>
<reference evidence="21 22" key="1">
    <citation type="submission" date="2017-03" db="EMBL/GenBank/DDBJ databases">
        <title>Draft genime sequence of the acidophilic sulfur-oxidizing bacterium Acidithiobacillus sp. SH, isolated from seawater.</title>
        <authorList>
            <person name="Sharmin S."/>
            <person name="Tokuhisa M."/>
            <person name="Kanao T."/>
            <person name="Kamimura K."/>
        </authorList>
    </citation>
    <scope>NUCLEOTIDE SEQUENCE [LARGE SCALE GENOMIC DNA]</scope>
    <source>
        <strain evidence="21 22">SH</strain>
    </source>
</reference>
<dbReference type="GO" id="GO:0035539">
    <property type="term" value="F:8-oxo-7,8-dihydrodeoxyguanosine triphosphate pyrophosphatase activity"/>
    <property type="evidence" value="ECO:0007669"/>
    <property type="project" value="UniProtKB-EC"/>
</dbReference>
<dbReference type="Gene3D" id="3.20.20.70">
    <property type="entry name" value="Aldolase class I"/>
    <property type="match status" value="1"/>
</dbReference>
<evidence type="ECO:0000259" key="20">
    <source>
        <dbReference type="PROSITE" id="PS51462"/>
    </source>
</evidence>
<sequence length="329" mass="36235">MKVVPVATGILQDAEGRLLVSLRPEGKPWPGFWEFPGGKVDPGETPEQALQRELWEEIGIRVLDAEPFRILDYTYPERTVRLHFYRVRRWEGETYGKEGQQVRWLYPWEIPALECLPANLRMTAAVLEESLPRPPLCLIADPSRLEPAVFANAWRQALQAGLRWVILRCKNPLDARQVSQLQKLCAETLAQGAQLWLNHPDPLPDWPRTGRHLTQAQLDAGLRPEEAFGVSCHDREGVHQAARAGARYALLSPLFPTASHPDTPALGADAFAELVSSSAIPLIALGGLSADRVPAAMAAGASGIAVLSGILEAPDPGVATADLLHYWRL</sequence>
<dbReference type="InterPro" id="IPR047127">
    <property type="entry name" value="MutT-like"/>
</dbReference>
<comment type="cofactor">
    <cofactor evidence="1 18">
        <name>Mg(2+)</name>
        <dbReference type="ChEBI" id="CHEBI:18420"/>
    </cofactor>
</comment>
<evidence type="ECO:0000256" key="11">
    <source>
        <dbReference type="ARBA" id="ARBA00036904"/>
    </source>
</evidence>
<evidence type="ECO:0000256" key="16">
    <source>
        <dbReference type="ARBA" id="ARBA00042798"/>
    </source>
</evidence>
<dbReference type="InterPro" id="IPR015797">
    <property type="entry name" value="NUDIX_hydrolase-like_dom_sf"/>
</dbReference>
<feature type="binding site" evidence="17">
    <location>
        <begin position="34"/>
        <end position="37"/>
    </location>
    <ligand>
        <name>8-oxo-dGTP</name>
        <dbReference type="ChEBI" id="CHEBI:77896"/>
    </ligand>
</feature>
<proteinExistence type="inferred from homology"/>
<gene>
    <name evidence="21" type="ORF">B1757_00885</name>
</gene>
<dbReference type="RefSeq" id="WP_101536529.1">
    <property type="nucleotide sequence ID" value="NZ_MXAV01000004.1"/>
</dbReference>
<evidence type="ECO:0000256" key="1">
    <source>
        <dbReference type="ARBA" id="ARBA00001946"/>
    </source>
</evidence>
<dbReference type="InterPro" id="IPR013785">
    <property type="entry name" value="Aldolase_TIM"/>
</dbReference>
<feature type="binding site" evidence="17">
    <location>
        <position position="119"/>
    </location>
    <ligand>
        <name>8-oxo-dGTP</name>
        <dbReference type="ChEBI" id="CHEBI:77896"/>
    </ligand>
</feature>
<dbReference type="GO" id="GO:0006260">
    <property type="term" value="P:DNA replication"/>
    <property type="evidence" value="ECO:0007669"/>
    <property type="project" value="UniProtKB-KW"/>
</dbReference>
<evidence type="ECO:0000256" key="17">
    <source>
        <dbReference type="PIRSR" id="PIRSR603561-1"/>
    </source>
</evidence>
<dbReference type="Pfam" id="PF02581">
    <property type="entry name" value="TMP-TENI"/>
    <property type="match status" value="1"/>
</dbReference>
<dbReference type="InParanoid" id="A0A2I1DPZ8"/>
<evidence type="ECO:0000256" key="13">
    <source>
        <dbReference type="ARBA" id="ARBA00040794"/>
    </source>
</evidence>
<dbReference type="GO" id="GO:0044715">
    <property type="term" value="F:8-oxo-dGDP phosphatase activity"/>
    <property type="evidence" value="ECO:0007669"/>
    <property type="project" value="TreeGrafter"/>
</dbReference>
<dbReference type="GO" id="GO:0044716">
    <property type="term" value="F:8-oxo-GDP phosphatase activity"/>
    <property type="evidence" value="ECO:0007669"/>
    <property type="project" value="TreeGrafter"/>
</dbReference>
<dbReference type="GO" id="GO:0006281">
    <property type="term" value="P:DNA repair"/>
    <property type="evidence" value="ECO:0007669"/>
    <property type="project" value="UniProtKB-KW"/>
</dbReference>
<keyword evidence="3" id="KW-0515">Mutator protein</keyword>
<comment type="similarity">
    <text evidence="2 19">Belongs to the Nudix hydrolase family.</text>
</comment>
<organism evidence="21 22">
    <name type="scientific">Acidithiobacillus marinus</name>
    <dbReference type="NCBI Taxonomy" id="187490"/>
    <lineage>
        <taxon>Bacteria</taxon>
        <taxon>Pseudomonadati</taxon>
        <taxon>Pseudomonadota</taxon>
        <taxon>Acidithiobacillia</taxon>
        <taxon>Acidithiobacillales</taxon>
        <taxon>Acidithiobacillaceae</taxon>
        <taxon>Acidithiobacillus</taxon>
    </lineage>
</organism>
<dbReference type="PROSITE" id="PS51462">
    <property type="entry name" value="NUDIX"/>
    <property type="match status" value="1"/>
</dbReference>
<accession>A0A2I1DPZ8</accession>
<keyword evidence="22" id="KW-1185">Reference proteome</keyword>
<dbReference type="CDD" id="cd03425">
    <property type="entry name" value="NUDIX_MutT_NudA_like"/>
    <property type="match status" value="1"/>
</dbReference>
<dbReference type="EMBL" id="MXAV01000004">
    <property type="protein sequence ID" value="PKY11940.1"/>
    <property type="molecule type" value="Genomic_DNA"/>
</dbReference>
<evidence type="ECO:0000256" key="6">
    <source>
        <dbReference type="ARBA" id="ARBA00022763"/>
    </source>
</evidence>
<evidence type="ECO:0000256" key="5">
    <source>
        <dbReference type="ARBA" id="ARBA00022723"/>
    </source>
</evidence>
<dbReference type="OrthoDB" id="5292845at2"/>